<name>A0A0R1TYQ2_9LACO</name>
<reference evidence="1 2" key="1">
    <citation type="journal article" date="2015" name="Genome Announc.">
        <title>Expanding the biotechnology potential of lactobacilli through comparative genomics of 213 strains and associated genera.</title>
        <authorList>
            <person name="Sun Z."/>
            <person name="Harris H.M."/>
            <person name="McCann A."/>
            <person name="Guo C."/>
            <person name="Argimon S."/>
            <person name="Zhang W."/>
            <person name="Yang X."/>
            <person name="Jeffery I.B."/>
            <person name="Cooney J.C."/>
            <person name="Kagawa T.F."/>
            <person name="Liu W."/>
            <person name="Song Y."/>
            <person name="Salvetti E."/>
            <person name="Wrobel A."/>
            <person name="Rasinkangas P."/>
            <person name="Parkhill J."/>
            <person name="Rea M.C."/>
            <person name="O'Sullivan O."/>
            <person name="Ritari J."/>
            <person name="Douillard F.P."/>
            <person name="Paul Ross R."/>
            <person name="Yang R."/>
            <person name="Briner A.E."/>
            <person name="Felis G.E."/>
            <person name="de Vos W.M."/>
            <person name="Barrangou R."/>
            <person name="Klaenhammer T.R."/>
            <person name="Caufield P.W."/>
            <person name="Cui Y."/>
            <person name="Zhang H."/>
            <person name="O'Toole P.W."/>
        </authorList>
    </citation>
    <scope>NUCLEOTIDE SEQUENCE [LARGE SCALE GENOMIC DNA]</scope>
    <source>
        <strain evidence="1 2">DSM 15945</strain>
    </source>
</reference>
<dbReference type="AlphaFoldDB" id="A0A0R1TYQ2"/>
<organism evidence="1 2">
    <name type="scientific">Lacticaseibacillus pantheris DSM 15945 = JCM 12539 = NBRC 106106</name>
    <dbReference type="NCBI Taxonomy" id="1423783"/>
    <lineage>
        <taxon>Bacteria</taxon>
        <taxon>Bacillati</taxon>
        <taxon>Bacillota</taxon>
        <taxon>Bacilli</taxon>
        <taxon>Lactobacillales</taxon>
        <taxon>Lactobacillaceae</taxon>
        <taxon>Lacticaseibacillus</taxon>
    </lineage>
</organism>
<accession>A0A0R1TYQ2</accession>
<dbReference type="PATRIC" id="fig|1423783.4.peg.899"/>
<evidence type="ECO:0000313" key="1">
    <source>
        <dbReference type="EMBL" id="KRL86352.1"/>
    </source>
</evidence>
<sequence length="57" mass="6406">MLALTVLSGWGNLLCTNFLGRIVSDSFVFFPVFFSHYWELADGLWWGRGAHGDVDAI</sequence>
<dbReference type="Proteomes" id="UP000051922">
    <property type="component" value="Unassembled WGS sequence"/>
</dbReference>
<proteinExistence type="predicted"/>
<evidence type="ECO:0000313" key="2">
    <source>
        <dbReference type="Proteomes" id="UP000051922"/>
    </source>
</evidence>
<gene>
    <name evidence="1" type="ORF">FC50_GL000871</name>
</gene>
<comment type="caution">
    <text evidence="1">The sequence shown here is derived from an EMBL/GenBank/DDBJ whole genome shotgun (WGS) entry which is preliminary data.</text>
</comment>
<protein>
    <submittedName>
        <fullName evidence="1">Uncharacterized protein</fullName>
    </submittedName>
</protein>
<dbReference type="EMBL" id="AZFJ01000045">
    <property type="protein sequence ID" value="KRL86352.1"/>
    <property type="molecule type" value="Genomic_DNA"/>
</dbReference>
<keyword evidence="2" id="KW-1185">Reference proteome</keyword>